<evidence type="ECO:0000256" key="21">
    <source>
        <dbReference type="SAM" id="SignalP"/>
    </source>
</evidence>
<feature type="compositionally biased region" description="Polar residues" evidence="19">
    <location>
        <begin position="4939"/>
        <end position="4952"/>
    </location>
</feature>
<keyword evidence="5 20" id="KW-0812">Transmembrane</keyword>
<dbReference type="PRINTS" id="PR00205">
    <property type="entry name" value="CADHERIN"/>
</dbReference>
<evidence type="ECO:0000256" key="16">
    <source>
        <dbReference type="ARBA" id="ARBA00079083"/>
    </source>
</evidence>
<dbReference type="InterPro" id="IPR001791">
    <property type="entry name" value="Laminin_G"/>
</dbReference>
<sequence length="5108" mass="559522">MIIRESMILTLLLGLLSVVDQNGGQVVSQEAAATVAAVAVAAPDDYFTSRNLPQRITRLVPRRSPMLPQDSTATMAMQSRAVDTRVQLEIKEGEPKDTLVGTIPVKPDFTYRFNEPPQEFVLDPKTGKIKTAKVLDREALSSDRFDLVVLSSQPTYPIEVRILVLDINDNNPEFPEPSIAVSFSESAVAGTKLLLDAATDRDTSENSVLDDYFIVNGNTDGKFRLEVTGNPTSETSYLHLETTGKLDREQVEFYSLNICARDRGRPPRLGYLLVNVTVLDVNDNPPVFQQSDYVVALNESAPVGTKVLTVHAIDKDSEDNSKLTYYLPDNERKFTIDPETGTITTAEPLKCPQERCTVARPGSGCPKSCVITVFARDHGSPRQDGRTYVTVNLVDANDHDPVIKFSYFPTSAGFATVDENTAKDSIVAAVTIIDDDEGLNGETSVEIRAGNELGHFRLENTGFNIVRVDGRLDREEIPKYNLTVVATDKGTPPRSATAYLVIHVNDVNDHEPVFQQSEYSAVLSELAPIGSFVASISATDADSGLNARIYYEFGSGNEQGWFAIDSDTGLVTTVATLDREVQGSIELHVSARDGGPNTKYASTHLKVTILDENDEAPRFSENVVEVTLSENTPPYSLVATLTAVDNDQGTNGSVAYSFHSSVSRDYPKTFALDALTGQLTTMVALDRETIANYRILVIAKDQGTPVQSSTATVMLTLADINDNSPIFYPWRYLMPISEDAPTGMTVGKVTATDADARENAQVIYTLESGGEGLFAMDERTGEIILRGSLRAAHKTLYELTISARDTGERVAARSAVVEIIREEDMERLDFDTYNGYEFRVLEDRGDCDSVPSGGREVGSVQVTQYGNTGKINYAIVFGDPESNFRIDENTGVISIAGCLDRERIAYYSLQLSARADFAYGQTTVNITVQDVNDNPPKFPRGERGDEILLRENAAVGQEVCLARARDRDTGTNAVIVYSLTHNPGGQFRVAENTGIIYLDKPIRAPSGTVLHLEVTATDSGRQPLSAQHQIRVTIEDVNDHTPVFRLTSYEISLPESMPVNERFFSLTAQDVDLGANGRILYSVTDGNVEGRFGIFPDGQLYVKNALDREERDYYALEVTASDQGSPSRSSVVPVVVHVIDENDNAPEFTNNSFTFHLRENEPPDTFVGKLLATDRDVGRNADLMFSLPISQQDFVVDPRNGFVRSLRVFDRELLVTNTGGSYINLEATVTDNGINRLRDRVKVTIYIIDVNDNVPQFQRLPYRVQVSEGAAIGTQLLRVYTTDADEGLNGDVFYSLEDGNQHGHFTIDEATGQISLVKELDRETSDIYVLTVVAHDAGLETRLSSSATVYIEVLDENDNVPRFVDNKSRISVLETTPTNTELLRFKATDNDLGPNSELAFAISAGNKRDTFYIDPLTGILYLRKPLDYEELVRYTLNVTCSDGGHPRLSSVTSLTVEVIDTNDNPPVFPNTAIVRQIREGILVRTPIVTITAEDPDSGDNGVVTYSILSQDPEDQVRRFGINPSSGVIHTLLPIDREEVDTFKLVVVATDQAQPPSARLSAEKLVIVIVEDVNDNAPIFISMSAVVLPPLRAGNFNYHQSSTKDILVTQLVARDLDSSTNGLVTYELLRSSVNYSDMFRIYRSTGQLIMRLPRLSSKSSLLERASSKYQVGVRATDEAVQAERRSSETYVTLIVPGEDGDDQPIWEHRGQIEGNVYENEPVGTSILRVSARSRRSNIELEYYVTNVTAGDGSQVDRLFDIDTKTGVLSTAAQLDRETGVQWYEVELYAIGIGGTRPSTTSTKVRVTVLDKNDVAPTWGPGPWKFKISEEAPPSTVITVLKAHDPDTIGTLTYTLVPNHHRPGDRGEPADNDDGTQSQFILHPTTGQLSLAEALDRETKERYVLKVRADDGLQHRDIVLHIQVTDTNDNAPTFQSTAYSFDVPENMPRGSRVGQVVATDADAEGPNSHLSYVLISDWANDVFSLNPNTGVFTLTGSLDYEQVQHYILVVQATDGGMPVLSSTVTVYCNVVDLNDNAPIFETGPHAADIVENATVGTPVLTVTAQDLDSGDNGRIIYAVAGGDENDDFGVAPNGTLFTRQALDRERKPLYNLVLSATDSPLPPTRPLSSTVQVTVVLLDVNDMSPEFISPTKISIIENAPSNTVVMAIKAVDRDEGRNGYVEYSLKDDGNLPFTLGLVDGLLRVSGSLDREQRSNYTLEVTAKDRGEPPRSSSTTVTVTVLDENDNSPVFDPKQYSATVAENASIGASVLQVSAMDRDEGANGRVRYSIAMGDDNRDFMISEDGGVIRVAKNLNFERKSRYHLVIRSEDCAVEVGETPRDDTVQVTITVLDINDNAPVFLDSPYLAHVMENMVPGGGFVIQVKAYDADTPPYNDQVRYFLKEGDTDLFRINASTGDISLLRPLDRELVPEYTLTLVAMDTGSPPLTGSGIVRIVVLDVNDHIPEFARQDYKATVVENMPAGTWVTKPHATDKDEGLNAKISYSLLGDKAERFTADPDTGEVFTTMPLDREQTAVYYLTLVAKDSSPTEPRASAVNLTIYVTDVNDNAPHFSSPRYTAYVPSATKLGDFVFGAKASDDDDGENSRIVYRLHGKDANRFTIDLNNGVIRAAEELIGDQTTYQLQIQASDCGIEPQHVTADLMIHLWERQLFPSFRSSVSTKFTLSEDVSEGRVITKLSATTPKSGPASNLVYGIAGGNVGDALRIDPHTGEVIVASGFDYETAPHYEAWIEVRDSDTPALRSVLQLLVNVTDANDNAPVMEAAIYNATVMEEEYPPLFVCKVSAKDRDSDENGKVTYYLIDDFSESFIIDSTTGQIETNTKLDREEIASYELIVEARDQGHPRLTGTATVLITVLDKNDNPPHFTRLFSVNVTENAEIGTFVIRITSSDLDIGQNANVSYSFTDNPGKKFSIDALSGNVTVAGQLDREEQDEYLLKVVAADRAWRAETALTITIQDQNDNAPEFDEDTYYFHFPELQPRVTHVGTVTATDRDKQGPNSVISYSLLQPSDLFTIDPATGDVFSKRTMRYKHTHRPSSPENLYSLTVVATDNGKPPLSSRTVVHVSVVDANNNAPRFEQRSYLSPVPENYGVGKRIIQLVARDDADFGVNAEVSYSLENLNNTSDLFAIEERSGWVYVRKSLNGIPVGAVFLLKARATDKGVPPQKDEIALTLVVSGENRHAPTFAAVSYQVRVPENEPVNTTILTVNAVDGDSGPNGMVRYRISAGNERNEFFVHSITGAVTILEPLDYDLVQEYRLNITATDLGFESKQAVATLTVNVSDINDNPPTFNQTVYEAYLPENSPPDSFVYKVVARDIDSPKYAVIQYDILGGTGKDHFRIRWNTGEITSDATFDYEEANEYTLDIVATNPDSNSQMIGFTTVIVHITGVNEYYPQFIQPVFHMDVSESAEVGTSVGVVQATDQDSGEDGRVYYLFVGSSNDRGFSIGSDTGIIRVSRRLDRETQNRVVLTVMAKNGGGIRGNDTDEAQVIVSIQDGNDPPEFLQSSYDASVSEGAAHGTRVLMVRAIDKDIKPQNNQFSYSIIGGNLGQAFKVDPQTGDIETAKQLDRETVPVYDLTIGAIDTGSPPQTGTTMVHIDLLDVNDNGPVFDPPEVIGYVSENEPAGTSIMTLSATDPDLPPNGAPFTYRLIGGRQSDMVILDKHSGILRTTRSLDRETIPQLNLVVEVEDSGIPRMKSEHTIVVIVTDQNDSPSTPRSVHVIVHSFNGKTPLGKIADVHPNDPDITGAYSCKILQGSNSRVLTIPTACDLHTNKITSEVGYSLSVSGNDGRHPDVISKVTVEFLIFSNATVENSVTLQIVKLTANNFLSQYYRALLDLLQEKIDVGDTLIIFSIGENGSDLNVHLAVKSSQGYRTKYEVTDLLMRNRDQIQTLLEDSSFTIGYSPCKHMPCENGGSCSDRLAIYDDARITDSQALILTSPRMLYEMVCKCRDGFTGDRCEKRQDPCSPNPCLLGGQCRRLGYDFQCTCPIDRDGKLCELERGDACASNPCRNGGSCRKSPDNFSFFCLCRAGYRGNHCEAVTDSCRPNPCLYGGLCVGEKPGYRCSCSEGRYGRHCERSSFGFDELSYMAFPTLESNTNDITIVFATTKPDALLLYNYAPQMGGRSDFIVLELMGGRVVFSYGGARSAITTVTIKTELPVSDGEWHKVTATRNGRVVSLSVSNCKEHGDVCDDCKPGDGTCYADDVGPTGTLNFNNNPLLLGGLENADPVLERPGQVHSDDFVGCIHSVSINGKSLNLTNPLVSRGVKSTCVRSQQNPCLRDEKSAVSVCGVGARCYDKWHQVMCQCGSLMAPNCHGALEPVTLSEGGFIEFKISKKHRRMQLLEYLYGGSTIWHTNRIKRSLIEDTSFITNPPPLKTIGLMFRTVKPDGILIYAATNKHFTSVELRNGQLIYMSLLGSPVNMSIHVEGGFADGHWHNLTLHAYSRGLRLLVDDSLMGDELDSAGVHDFLDPYLSVLSIGGVSQNFYYAHSAGSRSFEGCLANFTVNNEVQPFNGSGSIFRDALYHGKVNIGCRGPTGIGAAAAADPLSIGITLVIVFFVILLIAILVSFIVFRLRRQNKEKSAPSVVNKNTNAIMTGNPLVGPGNDNLMSRHENTYISDTSDLRGVGHMGPELISKKYKEREINTTAEHRPQRPDIIEREVTKSPPIRDEHPPLPPPTQTSLHSHEHNPEPDIPEHYDLENASSIAPSDIDIVYHYKGYRDGMRKYKATPPPISNYGNHHKHTGQQHRHTGPFPPRAMPPPNVNQPSGPAPKLLQSTPLARLSPSSELSAQQPRILTLHDISGKPLQSALLATTSSSGGVGKDALNSNSERSLNSPIMSQLSGSTASRKAPQSNNENSVNNVSSGPMGLTAEEIERLNSRPRTSSLVSTLDAVSSSSEARGPPTHGPLHHHRRHTPPVERLERRNSSTTDESGNDSFTCSEIEYDNGSLVGDKRSDNLFAKQNDEGNSPQGRNNIESSQSTKPPLPPNVGNYDGFDSSFRGSLSTLVASDDDLSTHMGGLLYGGHASNGSPTTTTTTTTTTAAAEDALSWDYLLNWGPNFESLVGVFIDIAELPDSTSRVPRLPANIPKPSEEYV</sequence>
<dbReference type="FunFam" id="2.60.40.60:FF:000106">
    <property type="entry name" value="FAT atypical cadherin 4"/>
    <property type="match status" value="1"/>
</dbReference>
<dbReference type="FunFam" id="2.60.40.60:FF:000007">
    <property type="entry name" value="Protocadherin alpha 2"/>
    <property type="match status" value="1"/>
</dbReference>
<feature type="domain" description="Cadherin" evidence="24">
    <location>
        <begin position="3305"/>
        <end position="3410"/>
    </location>
</feature>
<dbReference type="OrthoDB" id="6252479at2759"/>
<feature type="domain" description="Cadherin" evidence="24">
    <location>
        <begin position="2880"/>
        <end position="2980"/>
    </location>
</feature>
<feature type="region of interest" description="Disordered" evidence="19">
    <location>
        <begin position="4739"/>
        <end position="4788"/>
    </location>
</feature>
<evidence type="ECO:0000256" key="18">
    <source>
        <dbReference type="PROSITE-ProRule" id="PRU00076"/>
    </source>
</evidence>
<dbReference type="FunFam" id="2.60.40.60:FF:000101">
    <property type="entry name" value="FAT atypical cadherin 4"/>
    <property type="match status" value="1"/>
</dbReference>
<feature type="domain" description="Cadherin" evidence="24">
    <location>
        <begin position="728"/>
        <end position="938"/>
    </location>
</feature>
<feature type="domain" description="Cadherin" evidence="24">
    <location>
        <begin position="2249"/>
        <end position="2357"/>
    </location>
</feature>
<feature type="domain" description="Cadherin" evidence="24">
    <location>
        <begin position="1469"/>
        <end position="1579"/>
    </location>
</feature>
<feature type="domain" description="Cadherin" evidence="24">
    <location>
        <begin position="3517"/>
        <end position="3622"/>
    </location>
</feature>
<feature type="domain" description="Cadherin" evidence="24">
    <location>
        <begin position="3092"/>
        <end position="3199"/>
    </location>
</feature>
<dbReference type="SMART" id="SM00179">
    <property type="entry name" value="EGF_CA"/>
    <property type="match status" value="3"/>
</dbReference>
<dbReference type="PROSITE" id="PS50026">
    <property type="entry name" value="EGF_3"/>
    <property type="match status" value="3"/>
</dbReference>
<feature type="domain" description="Cadherin" evidence="24">
    <location>
        <begin position="409"/>
        <end position="514"/>
    </location>
</feature>
<dbReference type="FunFam" id="2.60.40.60:FF:000035">
    <property type="entry name" value="Protocadherin Fat 3"/>
    <property type="match status" value="1"/>
</dbReference>
<dbReference type="CDD" id="cd11304">
    <property type="entry name" value="Cadherin_repeat"/>
    <property type="match status" value="34"/>
</dbReference>
<evidence type="ECO:0000259" key="24">
    <source>
        <dbReference type="PROSITE" id="PS50268"/>
    </source>
</evidence>
<dbReference type="InterPro" id="IPR001881">
    <property type="entry name" value="EGF-like_Ca-bd_dom"/>
</dbReference>
<feature type="domain" description="Cadherin" evidence="24">
    <location>
        <begin position="3623"/>
        <end position="3730"/>
    </location>
</feature>
<keyword evidence="3 18" id="KW-0245">EGF-like domain</keyword>
<dbReference type="PANTHER" id="PTHR24025">
    <property type="entry name" value="DESMOGLEIN FAMILY MEMBER"/>
    <property type="match status" value="1"/>
</dbReference>
<dbReference type="InterPro" id="IPR002126">
    <property type="entry name" value="Cadherin-like_dom"/>
</dbReference>
<dbReference type="SUPFAM" id="SSF49313">
    <property type="entry name" value="Cadherin-like"/>
    <property type="match status" value="34"/>
</dbReference>
<dbReference type="GO" id="GO:0016477">
    <property type="term" value="P:cell migration"/>
    <property type="evidence" value="ECO:0007669"/>
    <property type="project" value="UniProtKB-ARBA"/>
</dbReference>
<dbReference type="GO" id="GO:0016327">
    <property type="term" value="C:apicolateral plasma membrane"/>
    <property type="evidence" value="ECO:0007669"/>
    <property type="project" value="UniProtKB-ARBA"/>
</dbReference>
<accession>A0A8N1S8A5</accession>
<dbReference type="FunFam" id="2.60.40.60:FF:000118">
    <property type="entry name" value="protocadherin Fat 4"/>
    <property type="match status" value="1"/>
</dbReference>
<dbReference type="FunFam" id="2.60.40.60:FF:000005">
    <property type="entry name" value="Protocadherin 9"/>
    <property type="match status" value="1"/>
</dbReference>
<dbReference type="Pfam" id="PF00028">
    <property type="entry name" value="Cadherin"/>
    <property type="match status" value="33"/>
</dbReference>
<dbReference type="Pfam" id="PF00054">
    <property type="entry name" value="Laminin_G_1"/>
    <property type="match status" value="1"/>
</dbReference>
<dbReference type="CTD" id="33627"/>
<feature type="domain" description="Cadherin" evidence="24">
    <location>
        <begin position="3200"/>
        <end position="3304"/>
    </location>
</feature>
<feature type="transmembrane region" description="Helical" evidence="20">
    <location>
        <begin position="4562"/>
        <end position="4585"/>
    </location>
</feature>
<dbReference type="SMART" id="SM00181">
    <property type="entry name" value="EGF"/>
    <property type="match status" value="5"/>
</dbReference>
<feature type="compositionally biased region" description="Basic and acidic residues" evidence="19">
    <location>
        <begin position="4929"/>
        <end position="4938"/>
    </location>
</feature>
<dbReference type="SMART" id="SM00112">
    <property type="entry name" value="CA"/>
    <property type="match status" value="34"/>
</dbReference>
<keyword evidence="4" id="KW-0597">Phosphoprotein</keyword>
<comment type="subunit">
    <text evidence="14">Heterophilic interaction with FAT4; this interaction affects their respective protein levels.</text>
</comment>
<dbReference type="InterPro" id="IPR000742">
    <property type="entry name" value="EGF"/>
</dbReference>
<dbReference type="FunFam" id="2.60.40.60:FF:000037">
    <property type="entry name" value="FAT atypical cadherin 1"/>
    <property type="match status" value="1"/>
</dbReference>
<name>A0A8N1S8A5_9HYME</name>
<keyword evidence="11 20" id="KW-0472">Membrane</keyword>
<evidence type="ECO:0000256" key="11">
    <source>
        <dbReference type="ARBA" id="ARBA00023136"/>
    </source>
</evidence>
<dbReference type="GO" id="GO:0090251">
    <property type="term" value="P:protein localization involved in establishment of planar polarity"/>
    <property type="evidence" value="ECO:0007669"/>
    <property type="project" value="UniProtKB-ARBA"/>
</dbReference>
<feature type="domain" description="Cadherin" evidence="24">
    <location>
        <begin position="1818"/>
        <end position="1932"/>
    </location>
</feature>
<feature type="compositionally biased region" description="Pro residues" evidence="19">
    <location>
        <begin position="4765"/>
        <end position="4776"/>
    </location>
</feature>
<feature type="region of interest" description="Disordered" evidence="19">
    <location>
        <begin position="1855"/>
        <end position="1877"/>
    </location>
</feature>
<feature type="domain" description="Cadherin" evidence="24">
    <location>
        <begin position="2777"/>
        <end position="2880"/>
    </location>
</feature>
<dbReference type="FunFam" id="2.60.40.60:FF:000134">
    <property type="entry name" value="protocadherin Fat 4"/>
    <property type="match status" value="1"/>
</dbReference>
<dbReference type="FunFam" id="2.60.40.60:FF:000286">
    <property type="entry name" value="Cadherin-related tumor suppressor"/>
    <property type="match status" value="1"/>
</dbReference>
<dbReference type="RefSeq" id="XP_025074223.1">
    <property type="nucleotide sequence ID" value="XM_025218438.1"/>
</dbReference>
<feature type="domain" description="Cadherin" evidence="24">
    <location>
        <begin position="2039"/>
        <end position="2145"/>
    </location>
</feature>
<feature type="region of interest" description="Disordered" evidence="19">
    <location>
        <begin position="4827"/>
        <end position="4954"/>
    </location>
</feature>
<feature type="domain" description="Cadherin" evidence="24">
    <location>
        <begin position="1607"/>
        <end position="1705"/>
    </location>
</feature>
<dbReference type="Gene3D" id="2.60.40.60">
    <property type="entry name" value="Cadherins"/>
    <property type="match status" value="34"/>
</dbReference>
<dbReference type="GO" id="GO:0048589">
    <property type="term" value="P:developmental growth"/>
    <property type="evidence" value="ECO:0007669"/>
    <property type="project" value="UniProtKB-ARBA"/>
</dbReference>
<dbReference type="GO" id="GO:0007560">
    <property type="term" value="P:imaginal disc morphogenesis"/>
    <property type="evidence" value="ECO:0007669"/>
    <property type="project" value="UniProtKB-ARBA"/>
</dbReference>
<dbReference type="PROSITE" id="PS00022">
    <property type="entry name" value="EGF_1"/>
    <property type="match status" value="4"/>
</dbReference>
<feature type="compositionally biased region" description="Basic residues" evidence="19">
    <location>
        <begin position="4751"/>
        <end position="4763"/>
    </location>
</feature>
<evidence type="ECO:0000256" key="5">
    <source>
        <dbReference type="ARBA" id="ARBA00022692"/>
    </source>
</evidence>
<feature type="region of interest" description="Disordered" evidence="19">
    <location>
        <begin position="4676"/>
        <end position="4710"/>
    </location>
</feature>
<dbReference type="GO" id="GO:0005509">
    <property type="term" value="F:calcium ion binding"/>
    <property type="evidence" value="ECO:0007669"/>
    <property type="project" value="UniProtKB-UniRule"/>
</dbReference>
<dbReference type="GO" id="GO:0005911">
    <property type="term" value="C:cell-cell junction"/>
    <property type="evidence" value="ECO:0007669"/>
    <property type="project" value="TreeGrafter"/>
</dbReference>
<dbReference type="GO" id="GO:0042067">
    <property type="term" value="P:establishment of ommatidial planar polarity"/>
    <property type="evidence" value="ECO:0007669"/>
    <property type="project" value="UniProtKB-ARBA"/>
</dbReference>
<keyword evidence="9" id="KW-0130">Cell adhesion</keyword>
<feature type="domain" description="Cadherin" evidence="24">
    <location>
        <begin position="2672"/>
        <end position="2776"/>
    </location>
</feature>
<reference evidence="26" key="1">
    <citation type="submission" date="2025-08" db="UniProtKB">
        <authorList>
            <consortium name="RefSeq"/>
        </authorList>
    </citation>
    <scope>IDENTIFICATION</scope>
</reference>
<evidence type="ECO:0000259" key="23">
    <source>
        <dbReference type="PROSITE" id="PS50026"/>
    </source>
</evidence>
<evidence type="ECO:0000256" key="7">
    <source>
        <dbReference type="ARBA" id="ARBA00022737"/>
    </source>
</evidence>
<dbReference type="PROSITE" id="PS50268">
    <property type="entry name" value="CADHERIN_2"/>
    <property type="match status" value="33"/>
</dbReference>
<dbReference type="FunFam" id="2.60.40.60:FF:000104">
    <property type="entry name" value="cadherin-23 isoform X1"/>
    <property type="match status" value="1"/>
</dbReference>
<keyword evidence="2" id="KW-1003">Cell membrane</keyword>
<dbReference type="FunFam" id="2.60.40.60:FF:000321">
    <property type="entry name" value="Cadherin-related tumor suppressor"/>
    <property type="match status" value="1"/>
</dbReference>
<dbReference type="Pfam" id="PF25374">
    <property type="entry name" value="Cadherin_FAT4_N"/>
    <property type="match status" value="1"/>
</dbReference>
<dbReference type="InterPro" id="IPR013320">
    <property type="entry name" value="ConA-like_dom_sf"/>
</dbReference>
<evidence type="ECO:0000256" key="15">
    <source>
        <dbReference type="ARBA" id="ARBA00072299"/>
    </source>
</evidence>
<feature type="domain" description="Cadherin" evidence="24">
    <location>
        <begin position="2145"/>
        <end position="2248"/>
    </location>
</feature>
<dbReference type="Pfam" id="PF00008">
    <property type="entry name" value="EGF"/>
    <property type="match status" value="1"/>
</dbReference>
<evidence type="ECO:0000256" key="19">
    <source>
        <dbReference type="SAM" id="MobiDB-lite"/>
    </source>
</evidence>
<feature type="domain" description="Cadherin" evidence="24">
    <location>
        <begin position="1149"/>
        <end position="1257"/>
    </location>
</feature>
<comment type="caution">
    <text evidence="18">Lacks conserved residue(s) required for the propagation of feature annotation.</text>
</comment>
<feature type="domain" description="EGF-like" evidence="23">
    <location>
        <begin position="4013"/>
        <end position="4051"/>
    </location>
</feature>
<evidence type="ECO:0000256" key="2">
    <source>
        <dbReference type="ARBA" id="ARBA00022475"/>
    </source>
</evidence>
<keyword evidence="25" id="KW-1185">Reference proteome</keyword>
<evidence type="ECO:0000256" key="17">
    <source>
        <dbReference type="PROSITE-ProRule" id="PRU00043"/>
    </source>
</evidence>
<feature type="domain" description="Cadherin" evidence="24">
    <location>
        <begin position="949"/>
        <end position="1044"/>
    </location>
</feature>
<protein>
    <recommendedName>
        <fullName evidence="15">Protocadherin-16</fullName>
    </recommendedName>
    <alternativeName>
        <fullName evidence="16">Protein dachsous homolog 1</fullName>
    </alternativeName>
</protein>
<feature type="domain" description="Cadherin" evidence="24">
    <location>
        <begin position="1933"/>
        <end position="2038"/>
    </location>
</feature>
<feature type="domain" description="Cadherin" evidence="24">
    <location>
        <begin position="3411"/>
        <end position="3516"/>
    </location>
</feature>
<feature type="domain" description="Laminin G" evidence="22">
    <location>
        <begin position="4090"/>
        <end position="4283"/>
    </location>
</feature>
<feature type="compositionally biased region" description="Basic and acidic residues" evidence="19">
    <location>
        <begin position="4676"/>
        <end position="4685"/>
    </location>
</feature>
<dbReference type="Proteomes" id="UP000504615">
    <property type="component" value="Unplaced"/>
</dbReference>
<dbReference type="CDD" id="cd00053">
    <property type="entry name" value="EGF"/>
    <property type="match status" value="1"/>
</dbReference>
<dbReference type="CDD" id="cd00110">
    <property type="entry name" value="LamG"/>
    <property type="match status" value="2"/>
</dbReference>
<dbReference type="InterPro" id="IPR015919">
    <property type="entry name" value="Cadherin-like_sf"/>
</dbReference>
<dbReference type="PROSITE" id="PS50025">
    <property type="entry name" value="LAM_G_DOMAIN"/>
    <property type="match status" value="2"/>
</dbReference>
<feature type="domain" description="Cadherin" evidence="24">
    <location>
        <begin position="289"/>
        <end position="403"/>
    </location>
</feature>
<feature type="domain" description="Cadherin" evidence="24">
    <location>
        <begin position="620"/>
        <end position="727"/>
    </location>
</feature>
<feature type="domain" description="Laminin G" evidence="22">
    <location>
        <begin position="4363"/>
        <end position="4545"/>
    </location>
</feature>
<dbReference type="PROSITE" id="PS00232">
    <property type="entry name" value="CADHERIN_1"/>
    <property type="match status" value="15"/>
</dbReference>
<feature type="domain" description="Cadherin" evidence="24">
    <location>
        <begin position="2464"/>
        <end position="2568"/>
    </location>
</feature>
<dbReference type="Gene3D" id="2.10.25.10">
    <property type="entry name" value="Laminin"/>
    <property type="match status" value="4"/>
</dbReference>
<evidence type="ECO:0000259" key="22">
    <source>
        <dbReference type="PROSITE" id="PS50025"/>
    </source>
</evidence>
<evidence type="ECO:0000256" key="12">
    <source>
        <dbReference type="ARBA" id="ARBA00023157"/>
    </source>
</evidence>
<dbReference type="FunFam" id="2.60.40.60:FF:000020">
    <property type="entry name" value="Dachsous cadherin-related 1b"/>
    <property type="match status" value="2"/>
</dbReference>
<evidence type="ECO:0000256" key="14">
    <source>
        <dbReference type="ARBA" id="ARBA00062150"/>
    </source>
</evidence>
<feature type="domain" description="Cadherin" evidence="24">
    <location>
        <begin position="2981"/>
        <end position="3091"/>
    </location>
</feature>
<feature type="domain" description="Cadherin" evidence="24">
    <location>
        <begin position="175"/>
        <end position="288"/>
    </location>
</feature>
<feature type="compositionally biased region" description="Polar residues" evidence="19">
    <location>
        <begin position="4838"/>
        <end position="4865"/>
    </location>
</feature>
<evidence type="ECO:0000256" key="8">
    <source>
        <dbReference type="ARBA" id="ARBA00022837"/>
    </source>
</evidence>
<dbReference type="GO" id="GO:0030182">
    <property type="term" value="P:neuron differentiation"/>
    <property type="evidence" value="ECO:0007669"/>
    <property type="project" value="UniProtKB-ARBA"/>
</dbReference>
<evidence type="ECO:0000313" key="25">
    <source>
        <dbReference type="Proteomes" id="UP000504615"/>
    </source>
</evidence>
<dbReference type="GO" id="GO:0051239">
    <property type="term" value="P:regulation of multicellular organismal process"/>
    <property type="evidence" value="ECO:0007669"/>
    <property type="project" value="UniProtKB-ARBA"/>
</dbReference>
<feature type="domain" description="EGF-like" evidence="23">
    <location>
        <begin position="3974"/>
        <end position="4010"/>
    </location>
</feature>
<dbReference type="InterPro" id="IPR050971">
    <property type="entry name" value="Cadherin-domain_protein"/>
</dbReference>
<feature type="domain" description="Cadherin" evidence="24">
    <location>
        <begin position="1258"/>
        <end position="1363"/>
    </location>
</feature>
<feature type="domain" description="Cadherin" evidence="24">
    <location>
        <begin position="515"/>
        <end position="619"/>
    </location>
</feature>
<keyword evidence="7" id="KW-0677">Repeat</keyword>
<dbReference type="PROSITE" id="PS01186">
    <property type="entry name" value="EGF_2"/>
    <property type="match status" value="2"/>
</dbReference>
<organism evidence="25 26">
    <name type="scientific">Pogonomyrmex barbatus</name>
    <name type="common">red harvester ant</name>
    <dbReference type="NCBI Taxonomy" id="144034"/>
    <lineage>
        <taxon>Eukaryota</taxon>
        <taxon>Metazoa</taxon>
        <taxon>Ecdysozoa</taxon>
        <taxon>Arthropoda</taxon>
        <taxon>Hexapoda</taxon>
        <taxon>Insecta</taxon>
        <taxon>Pterygota</taxon>
        <taxon>Neoptera</taxon>
        <taxon>Endopterygota</taxon>
        <taxon>Hymenoptera</taxon>
        <taxon>Apocrita</taxon>
        <taxon>Aculeata</taxon>
        <taxon>Formicoidea</taxon>
        <taxon>Formicidae</taxon>
        <taxon>Myrmicinae</taxon>
        <taxon>Pogonomyrmex</taxon>
    </lineage>
</organism>
<feature type="domain" description="Cadherin" evidence="24">
    <location>
        <begin position="1364"/>
        <end position="1468"/>
    </location>
</feature>
<dbReference type="Pfam" id="PF02210">
    <property type="entry name" value="Laminin_G_2"/>
    <property type="match status" value="1"/>
</dbReference>
<dbReference type="FunFam" id="2.60.40.60:FF:000024">
    <property type="entry name" value="FAT atypical cadherin 3"/>
    <property type="match status" value="1"/>
</dbReference>
<dbReference type="GO" id="GO:0050793">
    <property type="term" value="P:regulation of developmental process"/>
    <property type="evidence" value="ECO:0007669"/>
    <property type="project" value="UniProtKB-ARBA"/>
</dbReference>
<dbReference type="FunFam" id="2.60.40.60:FF:000143">
    <property type="entry name" value="FAT atypical cadherin 4"/>
    <property type="match status" value="1"/>
</dbReference>
<dbReference type="GeneID" id="105427869"/>
<evidence type="ECO:0000256" key="4">
    <source>
        <dbReference type="ARBA" id="ARBA00022553"/>
    </source>
</evidence>
<feature type="disulfide bond" evidence="18">
    <location>
        <begin position="4022"/>
        <end position="4039"/>
    </location>
</feature>
<keyword evidence="12 18" id="KW-1015">Disulfide bond</keyword>
<keyword evidence="8 17" id="KW-0106">Calcium</keyword>
<feature type="domain" description="Cadherin" evidence="24">
    <location>
        <begin position="2569"/>
        <end position="2670"/>
    </location>
</feature>
<feature type="domain" description="Cadherin" evidence="24">
    <location>
        <begin position="96"/>
        <end position="174"/>
    </location>
</feature>
<dbReference type="FunFam" id="2.60.40.60:FF:000116">
    <property type="entry name" value="Dachsous cadherin-related 2"/>
    <property type="match status" value="2"/>
</dbReference>
<dbReference type="FunFam" id="2.60.40.60:FF:000029">
    <property type="entry name" value="Cadherin EGF LAG seven-pass G-type receptor 3"/>
    <property type="match status" value="1"/>
</dbReference>
<dbReference type="Gene3D" id="2.60.120.200">
    <property type="match status" value="2"/>
</dbReference>
<dbReference type="FunFam" id="2.60.40.60:FF:000033">
    <property type="entry name" value="FAT atypical cadherin 1"/>
    <property type="match status" value="4"/>
</dbReference>
<evidence type="ECO:0000313" key="26">
    <source>
        <dbReference type="RefSeq" id="XP_025074223.1"/>
    </source>
</evidence>
<dbReference type="FunFam" id="2.60.40.60:FF:000080">
    <property type="entry name" value="FAT atypical cadherin 1"/>
    <property type="match status" value="2"/>
</dbReference>
<feature type="disulfide bond" evidence="18">
    <location>
        <begin position="4041"/>
        <end position="4050"/>
    </location>
</feature>
<evidence type="ECO:0000256" key="13">
    <source>
        <dbReference type="ARBA" id="ARBA00023180"/>
    </source>
</evidence>
<evidence type="ECO:0000256" key="1">
    <source>
        <dbReference type="ARBA" id="ARBA00004251"/>
    </source>
</evidence>
<feature type="compositionally biased region" description="Polar residues" evidence="19">
    <location>
        <begin position="4978"/>
        <end position="4995"/>
    </location>
</feature>
<dbReference type="GO" id="GO:0035332">
    <property type="term" value="P:positive regulation of hippo signaling"/>
    <property type="evidence" value="ECO:0007669"/>
    <property type="project" value="UniProtKB-ARBA"/>
</dbReference>
<evidence type="ECO:0000256" key="3">
    <source>
        <dbReference type="ARBA" id="ARBA00022536"/>
    </source>
</evidence>
<dbReference type="CDD" id="cd00054">
    <property type="entry name" value="EGF_CA"/>
    <property type="match status" value="3"/>
</dbReference>
<dbReference type="SUPFAM" id="SSF57196">
    <property type="entry name" value="EGF/Laminin"/>
    <property type="match status" value="2"/>
</dbReference>
<evidence type="ECO:0000256" key="10">
    <source>
        <dbReference type="ARBA" id="ARBA00022989"/>
    </source>
</evidence>
<dbReference type="GO" id="GO:0120036">
    <property type="term" value="P:plasma membrane bounded cell projection organization"/>
    <property type="evidence" value="ECO:0007669"/>
    <property type="project" value="UniProtKB-ARBA"/>
</dbReference>
<evidence type="ECO:0000256" key="20">
    <source>
        <dbReference type="SAM" id="Phobius"/>
    </source>
</evidence>
<feature type="domain" description="EGF-like" evidence="23">
    <location>
        <begin position="4053"/>
        <end position="4089"/>
    </location>
</feature>
<dbReference type="FunFam" id="2.60.40.60:FF:000039">
    <property type="entry name" value="FAT atypical cadherin 3"/>
    <property type="match status" value="3"/>
</dbReference>
<feature type="chain" id="PRO_5035463462" description="Protocadherin-16" evidence="21">
    <location>
        <begin position="22"/>
        <end position="5108"/>
    </location>
</feature>
<feature type="signal peptide" evidence="21">
    <location>
        <begin position="1"/>
        <end position="21"/>
    </location>
</feature>
<proteinExistence type="predicted"/>
<feature type="disulfide bond" evidence="18">
    <location>
        <begin position="4079"/>
        <end position="4088"/>
    </location>
</feature>
<feature type="compositionally biased region" description="Basic and acidic residues" evidence="19">
    <location>
        <begin position="4696"/>
        <end position="4710"/>
    </location>
</feature>
<feature type="domain" description="Cadherin" evidence="24">
    <location>
        <begin position="2358"/>
        <end position="2463"/>
    </location>
</feature>
<keyword evidence="10 20" id="KW-1133">Transmembrane helix</keyword>
<feature type="compositionally biased region" description="Low complexity" evidence="19">
    <location>
        <begin position="4866"/>
        <end position="4877"/>
    </location>
</feature>
<keyword evidence="13" id="KW-0325">Glycoprotein</keyword>
<evidence type="ECO:0000256" key="9">
    <source>
        <dbReference type="ARBA" id="ARBA00022889"/>
    </source>
</evidence>
<evidence type="ECO:0000256" key="6">
    <source>
        <dbReference type="ARBA" id="ARBA00022729"/>
    </source>
</evidence>
<dbReference type="GO" id="GO:0007156">
    <property type="term" value="P:homophilic cell adhesion via plasma membrane adhesion molecules"/>
    <property type="evidence" value="ECO:0007669"/>
    <property type="project" value="InterPro"/>
</dbReference>
<dbReference type="PANTHER" id="PTHR24025:SF23">
    <property type="entry name" value="NEURAL-CADHERIN"/>
    <property type="match status" value="1"/>
</dbReference>
<gene>
    <name evidence="26" type="primary">LOC105427869</name>
</gene>
<dbReference type="FunFam" id="2.60.40.60:FF:000340">
    <property type="entry name" value="Protocadherin Fat 4"/>
    <property type="match status" value="1"/>
</dbReference>
<feature type="domain" description="Cadherin" evidence="24">
    <location>
        <begin position="1045"/>
        <end position="1148"/>
    </location>
</feature>
<feature type="compositionally biased region" description="Polar residues" evidence="19">
    <location>
        <begin position="4893"/>
        <end position="4911"/>
    </location>
</feature>
<keyword evidence="6 21" id="KW-0732">Signal</keyword>
<feature type="domain" description="Cadherin" evidence="24">
    <location>
        <begin position="1715"/>
        <end position="1817"/>
    </location>
</feature>
<feature type="region of interest" description="Disordered" evidence="19">
    <location>
        <begin position="4972"/>
        <end position="5009"/>
    </location>
</feature>
<feature type="disulfide bond" evidence="18">
    <location>
        <begin position="4000"/>
        <end position="4009"/>
    </location>
</feature>
<dbReference type="SUPFAM" id="SSF49899">
    <property type="entry name" value="Concanavalin A-like lectins/glucanases"/>
    <property type="match status" value="2"/>
</dbReference>
<dbReference type="InterPro" id="IPR020894">
    <property type="entry name" value="Cadherin_CS"/>
</dbReference>
<dbReference type="SMART" id="SM00282">
    <property type="entry name" value="LamG"/>
    <property type="match status" value="2"/>
</dbReference>
<dbReference type="GO" id="GO:0007157">
    <property type="term" value="P:heterophilic cell-cell adhesion via plasma membrane cell adhesion molecules"/>
    <property type="evidence" value="ECO:0007669"/>
    <property type="project" value="UniProtKB-ARBA"/>
</dbReference>
<dbReference type="FunFam" id="2.60.40.60:FF:000081">
    <property type="entry name" value="protocadherin Fat 4"/>
    <property type="match status" value="1"/>
</dbReference>
<comment type="subcellular location">
    <subcellularLocation>
        <location evidence="1">Cell membrane</location>
        <topology evidence="1">Single-pass type I membrane protein</topology>
    </subcellularLocation>
</comment>